<dbReference type="InterPro" id="IPR044859">
    <property type="entry name" value="Allene_oxi_cyc_Dirigent"/>
</dbReference>
<comment type="similarity">
    <text evidence="1 4">Belongs to the plant dirigent protein family.</text>
</comment>
<reference evidence="6" key="2">
    <citation type="submission" date="2015-06" db="UniProtKB">
        <authorList>
            <consortium name="EnsemblPlants"/>
        </authorList>
    </citation>
    <scope>IDENTIFICATION</scope>
</reference>
<dbReference type="OMA" id="NPLTDGP"/>
<feature type="region of interest" description="Disordered" evidence="5">
    <location>
        <begin position="130"/>
        <end position="158"/>
    </location>
</feature>
<dbReference type="PANTHER" id="PTHR21495">
    <property type="entry name" value="NUCLEOPORIN-RELATED"/>
    <property type="match status" value="1"/>
</dbReference>
<protein>
    <recommendedName>
        <fullName evidence="4">Dirigent protein</fullName>
    </recommendedName>
</protein>
<name>A0A0E0RBY5_ORYRU</name>
<dbReference type="Gene3D" id="2.40.480.10">
    <property type="entry name" value="Allene oxide cyclase-like"/>
    <property type="match status" value="1"/>
</dbReference>
<dbReference type="EnsemblPlants" id="ORUFI11G24280.1">
    <property type="protein sequence ID" value="ORUFI11G24280.1"/>
    <property type="gene ID" value="ORUFI11G24280"/>
</dbReference>
<dbReference type="HOGENOM" id="CLU_141283_0_0_1"/>
<comment type="subunit">
    <text evidence="2 4">Homodimer.</text>
</comment>
<dbReference type="GO" id="GO:0048046">
    <property type="term" value="C:apoplast"/>
    <property type="evidence" value="ECO:0007669"/>
    <property type="project" value="UniProtKB-SubCell"/>
</dbReference>
<evidence type="ECO:0000256" key="4">
    <source>
        <dbReference type="RuleBase" id="RU363099"/>
    </source>
</evidence>
<organism evidence="6 7">
    <name type="scientific">Oryza rufipogon</name>
    <name type="common">Brownbeard rice</name>
    <name type="synonym">Asian wild rice</name>
    <dbReference type="NCBI Taxonomy" id="4529"/>
    <lineage>
        <taxon>Eukaryota</taxon>
        <taxon>Viridiplantae</taxon>
        <taxon>Streptophyta</taxon>
        <taxon>Embryophyta</taxon>
        <taxon>Tracheophyta</taxon>
        <taxon>Spermatophyta</taxon>
        <taxon>Magnoliopsida</taxon>
        <taxon>Liliopsida</taxon>
        <taxon>Poales</taxon>
        <taxon>Poaceae</taxon>
        <taxon>BOP clade</taxon>
        <taxon>Oryzoideae</taxon>
        <taxon>Oryzeae</taxon>
        <taxon>Oryzinae</taxon>
        <taxon>Oryza</taxon>
    </lineage>
</organism>
<evidence type="ECO:0000256" key="3">
    <source>
        <dbReference type="ARBA" id="ARBA00022525"/>
    </source>
</evidence>
<dbReference type="Proteomes" id="UP000008022">
    <property type="component" value="Unassembled WGS sequence"/>
</dbReference>
<reference evidence="7" key="1">
    <citation type="submission" date="2013-06" db="EMBL/GenBank/DDBJ databases">
        <authorList>
            <person name="Zhao Q."/>
        </authorList>
    </citation>
    <scope>NUCLEOTIDE SEQUENCE</scope>
    <source>
        <strain evidence="7">cv. W1943</strain>
    </source>
</reference>
<evidence type="ECO:0000313" key="7">
    <source>
        <dbReference type="Proteomes" id="UP000008022"/>
    </source>
</evidence>
<comment type="subcellular location">
    <subcellularLocation>
        <location evidence="4">Secreted</location>
        <location evidence="4">Extracellular space</location>
        <location evidence="4">Apoplast</location>
    </subcellularLocation>
</comment>
<dbReference type="GO" id="GO:0009699">
    <property type="term" value="P:phenylpropanoid biosynthetic process"/>
    <property type="evidence" value="ECO:0007669"/>
    <property type="project" value="UniProtKB-ARBA"/>
</dbReference>
<evidence type="ECO:0000256" key="5">
    <source>
        <dbReference type="SAM" id="MobiDB-lite"/>
    </source>
</evidence>
<dbReference type="AlphaFoldDB" id="A0A0E0RBY5"/>
<dbReference type="InterPro" id="IPR004265">
    <property type="entry name" value="Dirigent"/>
</dbReference>
<dbReference type="STRING" id="4529.A0A0E0RBY5"/>
<accession>A0A0E0RBY5</accession>
<proteinExistence type="inferred from homology"/>
<sequence>MYSNFLKRRNHVTNTELSNGCLLLLRVCGGAPNSTVVQVAETPTTNASATWFGTVVVIDNPLTDGPNLTSSRLVGRAQGMYVVAAGKDALSLMMAMNFVFADDGPCNGNSLAVFGAMFSSLAAWTPAGRRRAALSPPPPARAERSGRRPLSAAACAAG</sequence>
<keyword evidence="3 4" id="KW-0964">Secreted</keyword>
<comment type="function">
    <text evidence="4">Dirigent proteins impart stereoselectivity on the phenoxy radical-coupling reaction, yielding optically active lignans from two molecules of coniferyl alcohol in the biosynthesis of lignans, flavonolignans, and alkaloids and thus plays a central role in plant secondary metabolism.</text>
</comment>
<evidence type="ECO:0000313" key="6">
    <source>
        <dbReference type="EnsemblPlants" id="ORUFI11G24280.1"/>
    </source>
</evidence>
<keyword evidence="7" id="KW-1185">Reference proteome</keyword>
<keyword evidence="4" id="KW-0052">Apoplast</keyword>
<dbReference type="Gramene" id="ORUFI11G24280.1">
    <property type="protein sequence ID" value="ORUFI11G24280.1"/>
    <property type="gene ID" value="ORUFI11G24280"/>
</dbReference>
<dbReference type="Pfam" id="PF03018">
    <property type="entry name" value="Dirigent"/>
    <property type="match status" value="1"/>
</dbReference>
<evidence type="ECO:0000256" key="1">
    <source>
        <dbReference type="ARBA" id="ARBA00010746"/>
    </source>
</evidence>
<evidence type="ECO:0000256" key="2">
    <source>
        <dbReference type="ARBA" id="ARBA00011738"/>
    </source>
</evidence>